<dbReference type="GO" id="GO:0030599">
    <property type="term" value="F:pectinesterase activity"/>
    <property type="evidence" value="ECO:0007669"/>
    <property type="project" value="InterPro"/>
</dbReference>
<keyword evidence="2" id="KW-0378">Hydrolase</keyword>
<keyword evidence="3" id="KW-0063">Aspartyl esterase</keyword>
<proteinExistence type="inferred from homology"/>
<keyword evidence="4" id="KW-0732">Signal</keyword>
<evidence type="ECO:0000256" key="4">
    <source>
        <dbReference type="SAM" id="SignalP"/>
    </source>
</evidence>
<dbReference type="InterPro" id="IPR012334">
    <property type="entry name" value="Pectin_lyas_fold"/>
</dbReference>
<sequence>MMRAFALCAAVLGGCFFRFSEASAQPLLVSQSADKAYHSLQSAIDALPPQGGAILIAPGTYREKVKVSKPGVHIKGTGKQPHDTVIVYGDGAINVGGTSHSATLDASGDDFRLDNLTVQNDYSLNPANPPSQAVALSLTGDKDVVTRVRLLGAQDTLFANKGPNGRMSRQYFSGCYIEGHVDFIFGNAKAYFRRCELHGIANHAVVYTAQSRASPDEDSAYIFDHCRLTADTAARDIALGRAWRPYAAVIFLSTEIDAPVIPDGWREWTPGKTKTLTTAYYAEYKSTGVGANPTRREPYARQLTDGEAAQWSLKAFFAGATDWLSYRPN</sequence>
<feature type="chain" id="PRO_5022160260" evidence="4">
    <location>
        <begin position="25"/>
        <end position="329"/>
    </location>
</feature>
<dbReference type="Pfam" id="PF01095">
    <property type="entry name" value="Pectinesterase"/>
    <property type="match status" value="1"/>
</dbReference>
<comment type="caution">
    <text evidence="6">The sequence shown here is derived from an EMBL/GenBank/DDBJ whole genome shotgun (WGS) entry which is preliminary data.</text>
</comment>
<dbReference type="InterPro" id="IPR000070">
    <property type="entry name" value="Pectinesterase_cat"/>
</dbReference>
<evidence type="ECO:0000259" key="5">
    <source>
        <dbReference type="Pfam" id="PF01095"/>
    </source>
</evidence>
<dbReference type="EMBL" id="VITY01000011">
    <property type="protein sequence ID" value="TWB93054.1"/>
    <property type="molecule type" value="Genomic_DNA"/>
</dbReference>
<organism evidence="6 7">
    <name type="scientific">Bradyrhizobium macuxiense</name>
    <dbReference type="NCBI Taxonomy" id="1755647"/>
    <lineage>
        <taxon>Bacteria</taxon>
        <taxon>Pseudomonadati</taxon>
        <taxon>Pseudomonadota</taxon>
        <taxon>Alphaproteobacteria</taxon>
        <taxon>Hyphomicrobiales</taxon>
        <taxon>Nitrobacteraceae</taxon>
        <taxon>Bradyrhizobium</taxon>
    </lineage>
</organism>
<keyword evidence="7" id="KW-1185">Reference proteome</keyword>
<accession>A0A560LF41</accession>
<evidence type="ECO:0000256" key="3">
    <source>
        <dbReference type="ARBA" id="ARBA00023085"/>
    </source>
</evidence>
<comment type="similarity">
    <text evidence="1">Belongs to the pectinesterase family.</text>
</comment>
<dbReference type="PANTHER" id="PTHR31321:SF57">
    <property type="entry name" value="PECTINESTERASE 53-RELATED"/>
    <property type="match status" value="1"/>
</dbReference>
<dbReference type="STRING" id="1755647.AS156_07015"/>
<feature type="signal peptide" evidence="4">
    <location>
        <begin position="1"/>
        <end position="24"/>
    </location>
</feature>
<dbReference type="Proteomes" id="UP000321304">
    <property type="component" value="Unassembled WGS sequence"/>
</dbReference>
<dbReference type="InterPro" id="IPR011050">
    <property type="entry name" value="Pectin_lyase_fold/virulence"/>
</dbReference>
<evidence type="ECO:0000256" key="2">
    <source>
        <dbReference type="ARBA" id="ARBA00022801"/>
    </source>
</evidence>
<gene>
    <name evidence="6" type="ORF">FBZ93_11193</name>
</gene>
<protein>
    <submittedName>
        <fullName evidence="6">Pectinesterase</fullName>
    </submittedName>
</protein>
<dbReference type="GO" id="GO:0009279">
    <property type="term" value="C:cell outer membrane"/>
    <property type="evidence" value="ECO:0007669"/>
    <property type="project" value="TreeGrafter"/>
</dbReference>
<reference evidence="6 7" key="1">
    <citation type="submission" date="2019-06" db="EMBL/GenBank/DDBJ databases">
        <title>Genomic Encyclopedia of Type Strains, Phase IV (KMG-V): Genome sequencing to study the core and pangenomes of soil and plant-associated prokaryotes.</title>
        <authorList>
            <person name="Whitman W."/>
        </authorList>
    </citation>
    <scope>NUCLEOTIDE SEQUENCE [LARGE SCALE GENOMIC DNA]</scope>
    <source>
        <strain evidence="6 7">BR 10355</strain>
    </source>
</reference>
<dbReference type="PROSITE" id="PS51257">
    <property type="entry name" value="PROKAR_LIPOPROTEIN"/>
    <property type="match status" value="1"/>
</dbReference>
<dbReference type="SUPFAM" id="SSF51126">
    <property type="entry name" value="Pectin lyase-like"/>
    <property type="match status" value="1"/>
</dbReference>
<evidence type="ECO:0000313" key="7">
    <source>
        <dbReference type="Proteomes" id="UP000321304"/>
    </source>
</evidence>
<dbReference type="Gene3D" id="2.160.20.10">
    <property type="entry name" value="Single-stranded right-handed beta-helix, Pectin lyase-like"/>
    <property type="match status" value="1"/>
</dbReference>
<dbReference type="GO" id="GO:0042545">
    <property type="term" value="P:cell wall modification"/>
    <property type="evidence" value="ECO:0007669"/>
    <property type="project" value="InterPro"/>
</dbReference>
<feature type="domain" description="Pectinesterase catalytic" evidence="5">
    <location>
        <begin position="28"/>
        <end position="318"/>
    </location>
</feature>
<name>A0A560LF41_9BRAD</name>
<evidence type="ECO:0000256" key="1">
    <source>
        <dbReference type="ARBA" id="ARBA00008891"/>
    </source>
</evidence>
<dbReference type="PANTHER" id="PTHR31321">
    <property type="entry name" value="ACYL-COA THIOESTER HYDROLASE YBHC-RELATED"/>
    <property type="match status" value="1"/>
</dbReference>
<dbReference type="AlphaFoldDB" id="A0A560LF41"/>
<evidence type="ECO:0000313" key="6">
    <source>
        <dbReference type="EMBL" id="TWB93054.1"/>
    </source>
</evidence>